<dbReference type="PANTHER" id="PTHR43451">
    <property type="entry name" value="ACETYLTRANSFERASE (GNAT) FAMILY PROTEIN"/>
    <property type="match status" value="1"/>
</dbReference>
<gene>
    <name evidence="2" type="ORF">JQU52_01670</name>
</gene>
<accession>A0A892ZKE3</accession>
<evidence type="ECO:0000313" key="2">
    <source>
        <dbReference type="EMBL" id="QRQ82166.1"/>
    </source>
</evidence>
<dbReference type="InterPro" id="IPR000182">
    <property type="entry name" value="GNAT_dom"/>
</dbReference>
<dbReference type="CDD" id="cd04301">
    <property type="entry name" value="NAT_SF"/>
    <property type="match status" value="1"/>
</dbReference>
<organism evidence="2 3">
    <name type="scientific">Paralysiella testudinis</name>
    <dbReference type="NCBI Taxonomy" id="2809020"/>
    <lineage>
        <taxon>Bacteria</taxon>
        <taxon>Pseudomonadati</taxon>
        <taxon>Pseudomonadota</taxon>
        <taxon>Betaproteobacteria</taxon>
        <taxon>Neisseriales</taxon>
        <taxon>Neisseriaceae</taxon>
        <taxon>Paralysiella</taxon>
    </lineage>
</organism>
<dbReference type="SUPFAM" id="SSF55729">
    <property type="entry name" value="Acyl-CoA N-acyltransferases (Nat)"/>
    <property type="match status" value="1"/>
</dbReference>
<evidence type="ECO:0000313" key="3">
    <source>
        <dbReference type="Proteomes" id="UP000653156"/>
    </source>
</evidence>
<dbReference type="InterPro" id="IPR052564">
    <property type="entry name" value="N-acetyltrans/Recomb-assoc"/>
</dbReference>
<dbReference type="Gene3D" id="3.40.630.30">
    <property type="match status" value="1"/>
</dbReference>
<dbReference type="RefSeq" id="WP_230339460.1">
    <property type="nucleotide sequence ID" value="NZ_CP069798.1"/>
</dbReference>
<dbReference type="InterPro" id="IPR016181">
    <property type="entry name" value="Acyl_CoA_acyltransferase"/>
</dbReference>
<evidence type="ECO:0000259" key="1">
    <source>
        <dbReference type="PROSITE" id="PS51186"/>
    </source>
</evidence>
<proteinExistence type="predicted"/>
<sequence length="163" mass="17714">MNLLLRPASAADAAALAHIYSAAVHHISPALFSAAQKAAWLQGGADTAAFWAQRIPRTRPMVAERHGEVAGFIEYLPAEAYIDCLYVHPTHQGQGVGSALLSHVLSLAQTQASNPLCADAAITALPLFLRHGFTLLHENRIRRHGEILVNYRVQKAWRPAKPS</sequence>
<keyword evidence="3" id="KW-1185">Reference proteome</keyword>
<dbReference type="AlphaFoldDB" id="A0A892ZKE3"/>
<dbReference type="GO" id="GO:0016747">
    <property type="term" value="F:acyltransferase activity, transferring groups other than amino-acyl groups"/>
    <property type="evidence" value="ECO:0007669"/>
    <property type="project" value="InterPro"/>
</dbReference>
<name>A0A892ZKE3_9NEIS</name>
<dbReference type="PANTHER" id="PTHR43451:SF1">
    <property type="entry name" value="ACETYLTRANSFERASE"/>
    <property type="match status" value="1"/>
</dbReference>
<dbReference type="Pfam" id="PF13673">
    <property type="entry name" value="Acetyltransf_10"/>
    <property type="match status" value="1"/>
</dbReference>
<dbReference type="KEGG" id="ptes:JQU52_01670"/>
<dbReference type="EMBL" id="CP069798">
    <property type="protein sequence ID" value="QRQ82166.1"/>
    <property type="molecule type" value="Genomic_DNA"/>
</dbReference>
<dbReference type="Proteomes" id="UP000653156">
    <property type="component" value="Chromosome"/>
</dbReference>
<reference evidence="2" key="1">
    <citation type="submission" date="2021-02" db="EMBL/GenBank/DDBJ databases">
        <title>Neisseriaceae sp. 26B isolated from the cloaca of a Common Toad-headed Turtle (Mesoclemmys nasuta).</title>
        <authorList>
            <person name="Spergser J."/>
            <person name="Busse H.-J."/>
        </authorList>
    </citation>
    <scope>NUCLEOTIDE SEQUENCE</scope>
    <source>
        <strain evidence="2">26B</strain>
    </source>
</reference>
<feature type="domain" description="N-acetyltransferase" evidence="1">
    <location>
        <begin position="3"/>
        <end position="158"/>
    </location>
</feature>
<dbReference type="PROSITE" id="PS51186">
    <property type="entry name" value="GNAT"/>
    <property type="match status" value="1"/>
</dbReference>
<protein>
    <submittedName>
        <fullName evidence="2">GNAT family N-acetyltransferase</fullName>
    </submittedName>
</protein>